<keyword evidence="1" id="KW-1133">Transmembrane helix</keyword>
<dbReference type="Proteomes" id="UP000470951">
    <property type="component" value="Unassembled WGS sequence"/>
</dbReference>
<evidence type="ECO:0008006" key="4">
    <source>
        <dbReference type="Google" id="ProtNLM"/>
    </source>
</evidence>
<keyword evidence="1" id="KW-0472">Membrane</keyword>
<name>A0A7K3RMM2_STRAQ</name>
<evidence type="ECO:0000313" key="2">
    <source>
        <dbReference type="EMBL" id="NEC03421.1"/>
    </source>
</evidence>
<accession>A0A7K3RMM2</accession>
<keyword evidence="1" id="KW-0812">Transmembrane</keyword>
<gene>
    <name evidence="2" type="ORF">G3I58_36410</name>
</gene>
<dbReference type="RefSeq" id="WP_164223101.1">
    <property type="nucleotide sequence ID" value="NZ_JAAGMS010000400.1"/>
</dbReference>
<reference evidence="2 3" key="1">
    <citation type="submission" date="2020-01" db="EMBL/GenBank/DDBJ databases">
        <title>Insect and environment-associated Actinomycetes.</title>
        <authorList>
            <person name="Currrie C."/>
            <person name="Chevrette M."/>
            <person name="Carlson C."/>
            <person name="Stubbendieck R."/>
            <person name="Wendt-Pienkowski E."/>
        </authorList>
    </citation>
    <scope>NUCLEOTIDE SEQUENCE [LARGE SCALE GENOMIC DNA]</scope>
    <source>
        <strain evidence="2 3">SID7903</strain>
    </source>
</reference>
<sequence length="148" mass="15579">MTTPTRRTATRIREAARGVRTITTWTLTVCSALLWVLLITIGIAGMITDGTDDKPTTQASAPATPQILTPGTPIQWQPAGQTCADGWISGSIGKRGACSHHGGVVTVYESTPGGLTTICLPVGHPKTLERARQLAGTARTVPCDFPDE</sequence>
<dbReference type="EMBL" id="JAAGMS010000400">
    <property type="protein sequence ID" value="NEC03421.1"/>
    <property type="molecule type" value="Genomic_DNA"/>
</dbReference>
<organism evidence="2 3">
    <name type="scientific">Streptomyces anulatus</name>
    <name type="common">Streptomyces chrysomallus</name>
    <dbReference type="NCBI Taxonomy" id="1892"/>
    <lineage>
        <taxon>Bacteria</taxon>
        <taxon>Bacillati</taxon>
        <taxon>Actinomycetota</taxon>
        <taxon>Actinomycetes</taxon>
        <taxon>Kitasatosporales</taxon>
        <taxon>Streptomycetaceae</taxon>
        <taxon>Streptomyces</taxon>
    </lineage>
</organism>
<proteinExistence type="predicted"/>
<dbReference type="AlphaFoldDB" id="A0A7K3RMM2"/>
<evidence type="ECO:0000313" key="3">
    <source>
        <dbReference type="Proteomes" id="UP000470951"/>
    </source>
</evidence>
<evidence type="ECO:0000256" key="1">
    <source>
        <dbReference type="SAM" id="Phobius"/>
    </source>
</evidence>
<feature type="transmembrane region" description="Helical" evidence="1">
    <location>
        <begin position="21"/>
        <end position="47"/>
    </location>
</feature>
<protein>
    <recommendedName>
        <fullName evidence="4">DUF3761 domain-containing protein</fullName>
    </recommendedName>
</protein>
<comment type="caution">
    <text evidence="2">The sequence shown here is derived from an EMBL/GenBank/DDBJ whole genome shotgun (WGS) entry which is preliminary data.</text>
</comment>